<dbReference type="SMART" id="SM00094">
    <property type="entry name" value="TR_FER"/>
    <property type="match status" value="2"/>
</dbReference>
<evidence type="ECO:0000256" key="1">
    <source>
        <dbReference type="ARBA" id="ARBA00004613"/>
    </source>
</evidence>
<evidence type="ECO:0000256" key="10">
    <source>
        <dbReference type="ARBA" id="ARBA00023157"/>
    </source>
</evidence>
<evidence type="ECO:0000256" key="9">
    <source>
        <dbReference type="ARBA" id="ARBA00023065"/>
    </source>
</evidence>
<feature type="domain" description="Transferrin-like" evidence="16">
    <location>
        <begin position="411"/>
        <end position="748"/>
    </location>
</feature>
<evidence type="ECO:0000256" key="6">
    <source>
        <dbReference type="ARBA" id="ARBA00022723"/>
    </source>
</evidence>
<feature type="binding site" evidence="12">
    <location>
        <position position="208"/>
    </location>
    <ligand>
        <name>hydrogencarbonate</name>
        <dbReference type="ChEBI" id="CHEBI:17544"/>
        <label>1</label>
    </ligand>
</feature>
<comment type="caution">
    <text evidence="14">Lacks conserved residue(s) required for the propagation of feature annotation.</text>
</comment>
<dbReference type="InterPro" id="IPR036857">
    <property type="entry name" value="Thyroglobulin_1_sf"/>
</dbReference>
<evidence type="ECO:0000256" key="3">
    <source>
        <dbReference type="ARBA" id="ARBA00022448"/>
    </source>
</evidence>
<dbReference type="EMBL" id="WNYA01000003">
    <property type="protein sequence ID" value="KAG8580388.1"/>
    <property type="molecule type" value="Genomic_DNA"/>
</dbReference>
<feature type="binding site" evidence="12">
    <location>
        <position position="534"/>
    </location>
    <ligand>
        <name>hydrogencarbonate</name>
        <dbReference type="ChEBI" id="CHEBI:17544"/>
        <label>1</label>
    </ligand>
</feature>
<accession>A0AAV7C7P7</accession>
<dbReference type="GO" id="GO:0046872">
    <property type="term" value="F:metal ion binding"/>
    <property type="evidence" value="ECO:0007669"/>
    <property type="project" value="UniProtKB-KW"/>
</dbReference>
<evidence type="ECO:0000259" key="16">
    <source>
        <dbReference type="PROSITE" id="PS51408"/>
    </source>
</evidence>
<dbReference type="Gene3D" id="4.10.800.10">
    <property type="entry name" value="Thyroglobulin type-1"/>
    <property type="match status" value="2"/>
</dbReference>
<dbReference type="GO" id="GO:0006826">
    <property type="term" value="P:iron ion transport"/>
    <property type="evidence" value="ECO:0007669"/>
    <property type="project" value="UniProtKB-KW"/>
</dbReference>
<feature type="domain" description="Thyroglobulin type-1" evidence="15">
    <location>
        <begin position="101"/>
        <end position="168"/>
    </location>
</feature>
<comment type="subcellular location">
    <subcellularLocation>
        <location evidence="1">Secreted</location>
    </subcellularLocation>
</comment>
<keyword evidence="5" id="KW-0964">Secreted</keyword>
<feature type="domain" description="Transferrin-like" evidence="16">
    <location>
        <begin position="1"/>
        <end position="402"/>
    </location>
</feature>
<evidence type="ECO:0000256" key="14">
    <source>
        <dbReference type="PROSITE-ProRule" id="PRU00500"/>
    </source>
</evidence>
<keyword evidence="7" id="KW-0677">Repeat</keyword>
<dbReference type="InterPro" id="IPR000716">
    <property type="entry name" value="Thyroglobulin_1"/>
</dbReference>
<organism evidence="17 18">
    <name type="scientific">Engystomops pustulosus</name>
    <name type="common">Tungara frog</name>
    <name type="synonym">Physalaemus pustulosus</name>
    <dbReference type="NCBI Taxonomy" id="76066"/>
    <lineage>
        <taxon>Eukaryota</taxon>
        <taxon>Metazoa</taxon>
        <taxon>Chordata</taxon>
        <taxon>Craniata</taxon>
        <taxon>Vertebrata</taxon>
        <taxon>Euteleostomi</taxon>
        <taxon>Amphibia</taxon>
        <taxon>Batrachia</taxon>
        <taxon>Anura</taxon>
        <taxon>Neobatrachia</taxon>
        <taxon>Hyloidea</taxon>
        <taxon>Leptodactylidae</taxon>
        <taxon>Leiuperinae</taxon>
        <taxon>Engystomops</taxon>
    </lineage>
</organism>
<dbReference type="SUPFAM" id="SSF57610">
    <property type="entry name" value="Thyroglobulin type-1 domain"/>
    <property type="match status" value="2"/>
</dbReference>
<feature type="disulfide bond" evidence="14">
    <location>
        <begin position="137"/>
        <end position="144"/>
    </location>
</feature>
<comment type="subunit">
    <text evidence="2">Monomer.</text>
</comment>
<dbReference type="GO" id="GO:0005886">
    <property type="term" value="C:plasma membrane"/>
    <property type="evidence" value="ECO:0007669"/>
    <property type="project" value="TreeGrafter"/>
</dbReference>
<dbReference type="Proteomes" id="UP000824782">
    <property type="component" value="Unassembled WGS sequence"/>
</dbReference>
<comment type="similarity">
    <text evidence="11">Belongs to the transferrin family.</text>
</comment>
<feature type="disulfide bond" evidence="13">
    <location>
        <begin position="550"/>
        <end position="749"/>
    </location>
</feature>
<dbReference type="PROSITE" id="PS00205">
    <property type="entry name" value="TRANSFERRIN_LIKE_1"/>
    <property type="match status" value="1"/>
</dbReference>
<dbReference type="SUPFAM" id="SSF53850">
    <property type="entry name" value="Periplasmic binding protein-like II"/>
    <property type="match status" value="2"/>
</dbReference>
<protein>
    <recommendedName>
        <fullName evidence="19">Transferrin</fullName>
    </recommendedName>
</protein>
<evidence type="ECO:0000256" key="11">
    <source>
        <dbReference type="PIRNR" id="PIRNR002549"/>
    </source>
</evidence>
<feature type="disulfide bond" evidence="13">
    <location>
        <begin position="310"/>
        <end position="324"/>
    </location>
</feature>
<feature type="disulfide bond" evidence="13">
    <location>
        <begin position="424"/>
        <end position="437"/>
    </location>
</feature>
<comment type="caution">
    <text evidence="17">The sequence shown here is derived from an EMBL/GenBank/DDBJ whole genome shotgun (WGS) entry which is preliminary data.</text>
</comment>
<dbReference type="GO" id="GO:0019731">
    <property type="term" value="P:antibacterial humoral response"/>
    <property type="evidence" value="ECO:0007669"/>
    <property type="project" value="TreeGrafter"/>
</dbReference>
<keyword evidence="4 11" id="KW-0410">Iron transport</keyword>
<feature type="disulfide bond" evidence="13">
    <location>
        <begin position="200"/>
        <end position="282"/>
    </location>
</feature>
<feature type="disulfide bond" evidence="13">
    <location>
        <begin position="255"/>
        <end position="265"/>
    </location>
</feature>
<dbReference type="CDD" id="cd00191">
    <property type="entry name" value="TY"/>
    <property type="match status" value="2"/>
</dbReference>
<dbReference type="SMART" id="SM00211">
    <property type="entry name" value="TY"/>
    <property type="match status" value="2"/>
</dbReference>
<evidence type="ECO:0000256" key="5">
    <source>
        <dbReference type="ARBA" id="ARBA00022525"/>
    </source>
</evidence>
<dbReference type="PRINTS" id="PR00422">
    <property type="entry name" value="TRANSFERRIN"/>
</dbReference>
<evidence type="ECO:0000256" key="13">
    <source>
        <dbReference type="PIRSR" id="PIRSR002549-4"/>
    </source>
</evidence>
<evidence type="ECO:0000256" key="7">
    <source>
        <dbReference type="ARBA" id="ARBA00022737"/>
    </source>
</evidence>
<feature type="disulfide bond" evidence="14">
    <location>
        <begin position="65"/>
        <end position="72"/>
    </location>
</feature>
<feature type="disulfide bond" evidence="13">
    <location>
        <begin position="644"/>
        <end position="658"/>
    </location>
</feature>
<dbReference type="FunFam" id="3.40.190.10:FF:000095">
    <property type="entry name" value="Lactotransferrin"/>
    <property type="match status" value="2"/>
</dbReference>
<dbReference type="GO" id="GO:0055037">
    <property type="term" value="C:recycling endosome"/>
    <property type="evidence" value="ECO:0007669"/>
    <property type="project" value="TreeGrafter"/>
</dbReference>
<feature type="disulfide bond" evidence="13">
    <location>
        <begin position="560"/>
        <end position="574"/>
    </location>
</feature>
<feature type="binding site" evidence="12">
    <location>
        <position position="209"/>
    </location>
    <ligand>
        <name>hydrogencarbonate</name>
        <dbReference type="ChEBI" id="CHEBI:17544"/>
        <label>1</label>
    </ligand>
</feature>
<feature type="disulfide bond" evidence="13">
    <location>
        <begin position="245"/>
        <end position="258"/>
    </location>
</feature>
<evidence type="ECO:0000313" key="17">
    <source>
        <dbReference type="EMBL" id="KAG8580388.1"/>
    </source>
</evidence>
<feature type="disulfide bond" evidence="13">
    <location>
        <begin position="414"/>
        <end position="446"/>
    </location>
</feature>
<feature type="disulfide bond" evidence="13">
    <location>
        <begin position="526"/>
        <end position="604"/>
    </location>
</feature>
<gene>
    <name evidence="17" type="ORF">GDO81_007277</name>
</gene>
<dbReference type="PROSITE" id="PS00207">
    <property type="entry name" value="TRANSFERRIN_LIKE_3"/>
    <property type="match status" value="1"/>
</dbReference>
<dbReference type="Gene3D" id="3.40.190.10">
    <property type="entry name" value="Periplasmic binding protein-like II"/>
    <property type="match status" value="3"/>
</dbReference>
<dbReference type="PANTHER" id="PTHR11485:SF31">
    <property type="entry name" value="SEROTRANSFERRIN"/>
    <property type="match status" value="1"/>
</dbReference>
<feature type="disulfide bond" evidence="13">
    <location>
        <begin position="471"/>
        <end position="759"/>
    </location>
</feature>
<keyword evidence="6 11" id="KW-0479">Metal-binding</keyword>
<keyword evidence="8 11" id="KW-0408">Iron</keyword>
<dbReference type="GO" id="GO:0005615">
    <property type="term" value="C:extracellular space"/>
    <property type="evidence" value="ECO:0007669"/>
    <property type="project" value="InterPro"/>
</dbReference>
<keyword evidence="9 11" id="KW-0406">Ion transport</keyword>
<evidence type="ECO:0000256" key="2">
    <source>
        <dbReference type="ARBA" id="ARBA00011245"/>
    </source>
</evidence>
<dbReference type="AlphaFoldDB" id="A0AAV7C7P7"/>
<proteinExistence type="inferred from homology"/>
<dbReference type="Pfam" id="PF00086">
    <property type="entry name" value="Thyroglobulin_1"/>
    <property type="match status" value="2"/>
</dbReference>
<evidence type="ECO:0000256" key="12">
    <source>
        <dbReference type="PIRSR" id="PIRSR002549-2"/>
    </source>
</evidence>
<feature type="binding site" evidence="12">
    <location>
        <position position="528"/>
    </location>
    <ligand>
        <name>hydrogencarbonate</name>
        <dbReference type="ChEBI" id="CHEBI:17544"/>
        <label>1</label>
    </ligand>
</feature>
<dbReference type="GO" id="GO:0005769">
    <property type="term" value="C:early endosome"/>
    <property type="evidence" value="ECO:0007669"/>
    <property type="project" value="TreeGrafter"/>
</dbReference>
<evidence type="ECO:0008006" key="19">
    <source>
        <dbReference type="Google" id="ProtNLM"/>
    </source>
</evidence>
<feature type="binding site" evidence="12">
    <location>
        <position position="535"/>
    </location>
    <ligand>
        <name>hydrogencarbonate</name>
        <dbReference type="ChEBI" id="CHEBI:17544"/>
        <label>1</label>
    </ligand>
</feature>
<name>A0AAV7C7P7_ENGPU</name>
<dbReference type="Pfam" id="PF00405">
    <property type="entry name" value="Transferrin"/>
    <property type="match status" value="2"/>
</dbReference>
<feature type="disulfide bond" evidence="13">
    <location>
        <begin position="571"/>
        <end position="587"/>
    </location>
</feature>
<dbReference type="PROSITE" id="PS00484">
    <property type="entry name" value="THYROGLOBULIN_1_1"/>
    <property type="match status" value="2"/>
</dbReference>
<reference evidence="17" key="1">
    <citation type="thesis" date="2020" institute="ProQuest LLC" country="789 East Eisenhower Parkway, Ann Arbor, MI, USA">
        <title>Comparative Genomics and Chromosome Evolution.</title>
        <authorList>
            <person name="Mudd A.B."/>
        </authorList>
    </citation>
    <scope>NUCLEOTIDE SEQUENCE</scope>
    <source>
        <strain evidence="17">237g6f4</strain>
        <tissue evidence="17">Blood</tissue>
    </source>
</reference>
<dbReference type="PIRSF" id="PIRSF002549">
    <property type="entry name" value="Transferrin"/>
    <property type="match status" value="1"/>
</dbReference>
<keyword evidence="3 11" id="KW-0813">Transport</keyword>
<dbReference type="PANTHER" id="PTHR11485">
    <property type="entry name" value="TRANSFERRIN"/>
    <property type="match status" value="1"/>
</dbReference>
<evidence type="ECO:0000259" key="15">
    <source>
        <dbReference type="PROSITE" id="PS51162"/>
    </source>
</evidence>
<sequence length="764" mass="83929">MTAISHGEADAISLHGENIYKASFKPFNLIPIITESYHYQKGGRPLLGAFVPKCDEKGNYSPTQCHGGTGYCWCVTAEGKEIDGTKKPPGESPTCGEETKKTPCLNKREKALSGGQPLLGAFAPDCDEEGNFKPRQCYGSTGYCWCVDDNGVEISATRTPPGEKPPTCGATDPVTCHYAVAVVKKSSTFQFNQLKGKRSCHSAVGESAGWVAPMSALLDKKFLLWEGPAKKSFEKAASEFFSASCAPGAKEENLCKQCAGQQDKCKQSPGEPYYGDEGAFRCLREDKGDVAFVEHTVLSGQYSDNYELLCPDKTRKPLSQYEHCHFGKVPRPAVVTRHTGRKTKDITDYLLEAQKKECKLFSSTHGKNPPDTTTTLTSLPLAMDTFLFLGPELFNAMKRMHGEPLPSNKEVRWCPQSSDEKKKCDDWSAVSGGAIKCTEPFTTLQCIEKVLKGEAEAVTLNVENMYTALKCGLVPIVEEYHNKDDFNPCQSRGAQIKDFGTVKAVAVVKKRDKDINWNNLKGKKSCHTGVGHLAGWVVPVSLINKQSRTCDVESYFNQSCAPGSTTKSNLCKLCIGDPQNTKAKTKCSPNDKEAYYGNEGAIRCLAEKGDVAFVPHTAVFENTDGKNPALWAKDLKSTDFELLCPDGSRAPVSNYKNCKLAGIPPRAVVTRKDSASDVTKIIVNQQSLFGRKGFQKDIFQMFSSSNGQNLLFSDNTQCLIEFDRMIEKDIMEDYFGKTYYTAVHSDNQCFPPSALASACSFHHC</sequence>
<dbReference type="InterPro" id="IPR016357">
    <property type="entry name" value="Transferrin"/>
</dbReference>
<dbReference type="InterPro" id="IPR018195">
    <property type="entry name" value="Transferrin_Fe_BS"/>
</dbReference>
<keyword evidence="10 13" id="KW-1015">Disulfide bond</keyword>
<feature type="domain" description="Thyroglobulin type-1" evidence="15">
    <location>
        <begin position="33"/>
        <end position="95"/>
    </location>
</feature>
<evidence type="ECO:0000256" key="4">
    <source>
        <dbReference type="ARBA" id="ARBA00022496"/>
    </source>
</evidence>
<evidence type="ECO:0000256" key="8">
    <source>
        <dbReference type="ARBA" id="ARBA00023004"/>
    </source>
</evidence>
<dbReference type="InterPro" id="IPR001156">
    <property type="entry name" value="Transferrin-like_dom"/>
</dbReference>
<evidence type="ECO:0000313" key="18">
    <source>
        <dbReference type="Proteomes" id="UP000824782"/>
    </source>
</evidence>
<dbReference type="PROSITE" id="PS51162">
    <property type="entry name" value="THYROGLOBULIN_1_2"/>
    <property type="match status" value="2"/>
</dbReference>
<dbReference type="PROSITE" id="PS51408">
    <property type="entry name" value="TRANSFERRIN_LIKE_4"/>
    <property type="match status" value="2"/>
</dbReference>
<keyword evidence="18" id="KW-1185">Reference proteome</keyword>